<dbReference type="EMBL" id="LR031877">
    <property type="protein sequence ID" value="VDD44631.1"/>
    <property type="molecule type" value="Genomic_DNA"/>
</dbReference>
<evidence type="ECO:0008006" key="2">
    <source>
        <dbReference type="Google" id="ProtNLM"/>
    </source>
</evidence>
<reference evidence="1" key="1">
    <citation type="submission" date="2018-11" db="EMBL/GenBank/DDBJ databases">
        <authorList>
            <consortium name="Genoscope - CEA"/>
            <person name="William W."/>
        </authorList>
    </citation>
    <scope>NUCLEOTIDE SEQUENCE</scope>
</reference>
<sequence length="211" mass="23643">MCCLHGRGSVFTKMMCSISRSFGSYGLKSCTETSRPRTSRPKWKLSDFVLAKYSPMRETSYFCTEIMGTFGYAAPEYESTAAAVYKVYSIAARMLADFQESRVEEEIVNLQVGSQEVDTEQWRGPRRDGLCVMWPMSSQKRDVHGGIKHTSQRVKNVIFKGEFKEFFEAINKPGAWPAFSFQGMEVMTALSGCQGINVLEGALMDVAGVEL</sequence>
<gene>
    <name evidence="1" type="ORF">BOLC5T32178H</name>
</gene>
<evidence type="ECO:0000313" key="1">
    <source>
        <dbReference type="EMBL" id="VDD44631.1"/>
    </source>
</evidence>
<accession>A0A3P6FB89</accession>
<dbReference type="InterPro" id="IPR011009">
    <property type="entry name" value="Kinase-like_dom_sf"/>
</dbReference>
<proteinExistence type="predicted"/>
<dbReference type="AlphaFoldDB" id="A0A3P6FB89"/>
<organism evidence="1">
    <name type="scientific">Brassica oleracea</name>
    <name type="common">Wild cabbage</name>
    <dbReference type="NCBI Taxonomy" id="3712"/>
    <lineage>
        <taxon>Eukaryota</taxon>
        <taxon>Viridiplantae</taxon>
        <taxon>Streptophyta</taxon>
        <taxon>Embryophyta</taxon>
        <taxon>Tracheophyta</taxon>
        <taxon>Spermatophyta</taxon>
        <taxon>Magnoliopsida</taxon>
        <taxon>eudicotyledons</taxon>
        <taxon>Gunneridae</taxon>
        <taxon>Pentapetalae</taxon>
        <taxon>rosids</taxon>
        <taxon>malvids</taxon>
        <taxon>Brassicales</taxon>
        <taxon>Brassicaceae</taxon>
        <taxon>Brassiceae</taxon>
        <taxon>Brassica</taxon>
    </lineage>
</organism>
<name>A0A3P6FB89_BRAOL</name>
<protein>
    <recommendedName>
        <fullName evidence="2">Protein kinase domain-containing protein</fullName>
    </recommendedName>
</protein>
<dbReference type="SUPFAM" id="SSF56112">
    <property type="entry name" value="Protein kinase-like (PK-like)"/>
    <property type="match status" value="1"/>
</dbReference>